<reference evidence="10 11" key="1">
    <citation type="submission" date="2019-08" db="EMBL/GenBank/DDBJ databases">
        <title>In-depth cultivation of the pig gut microbiome towards novel bacterial diversity and tailored functional studies.</title>
        <authorList>
            <person name="Wylensek D."/>
            <person name="Hitch T.C.A."/>
            <person name="Clavel T."/>
        </authorList>
    </citation>
    <scope>NUCLEOTIDE SEQUENCE [LARGE SCALE GENOMIC DNA]</scope>
    <source>
        <strain evidence="10 11">WCA-693-APC-5D-A</strain>
    </source>
</reference>
<keyword evidence="2 7" id="KW-0812">Transmembrane</keyword>
<dbReference type="SUPFAM" id="SSF52540">
    <property type="entry name" value="P-loop containing nucleoside triphosphate hydrolases"/>
    <property type="match status" value="1"/>
</dbReference>
<comment type="subcellular location">
    <subcellularLocation>
        <location evidence="1">Cell membrane</location>
        <topology evidence="1">Multi-pass membrane protein</topology>
    </subcellularLocation>
</comment>
<dbReference type="GO" id="GO:0140359">
    <property type="term" value="F:ABC-type transporter activity"/>
    <property type="evidence" value="ECO:0007669"/>
    <property type="project" value="InterPro"/>
</dbReference>
<feature type="domain" description="ABC transporter" evidence="8">
    <location>
        <begin position="399"/>
        <end position="635"/>
    </location>
</feature>
<protein>
    <submittedName>
        <fullName evidence="10">ATP-binding cassette domain-containing protein</fullName>
    </submittedName>
</protein>
<organism evidence="10 11">
    <name type="scientific">Anaerovibrio slackiae</name>
    <dbReference type="NCBI Taxonomy" id="2652309"/>
    <lineage>
        <taxon>Bacteria</taxon>
        <taxon>Bacillati</taxon>
        <taxon>Bacillota</taxon>
        <taxon>Negativicutes</taxon>
        <taxon>Selenomonadales</taxon>
        <taxon>Selenomonadaceae</taxon>
        <taxon>Anaerovibrio</taxon>
    </lineage>
</organism>
<name>A0A6I2UBZ9_9FIRM</name>
<dbReference type="Gene3D" id="1.20.1560.10">
    <property type="entry name" value="ABC transporter type 1, transmembrane domain"/>
    <property type="match status" value="1"/>
</dbReference>
<evidence type="ECO:0000256" key="3">
    <source>
        <dbReference type="ARBA" id="ARBA00022741"/>
    </source>
</evidence>
<evidence type="ECO:0000313" key="11">
    <source>
        <dbReference type="Proteomes" id="UP000433181"/>
    </source>
</evidence>
<evidence type="ECO:0000256" key="6">
    <source>
        <dbReference type="ARBA" id="ARBA00023136"/>
    </source>
</evidence>
<accession>A0A6I2UBZ9</accession>
<dbReference type="GO" id="GO:0005524">
    <property type="term" value="F:ATP binding"/>
    <property type="evidence" value="ECO:0007669"/>
    <property type="project" value="UniProtKB-KW"/>
</dbReference>
<evidence type="ECO:0000256" key="5">
    <source>
        <dbReference type="ARBA" id="ARBA00022989"/>
    </source>
</evidence>
<dbReference type="GO" id="GO:0005886">
    <property type="term" value="C:plasma membrane"/>
    <property type="evidence" value="ECO:0007669"/>
    <property type="project" value="UniProtKB-SubCell"/>
</dbReference>
<dbReference type="PANTHER" id="PTHR24221:SF590">
    <property type="entry name" value="COMPONENT LINKED WITH THE ASSEMBLY OF CYTOCHROME' TRANSPORT TRANSMEMBRANE ATP-BINDING PROTEIN ABC TRANSPORTER CYDD-RELATED"/>
    <property type="match status" value="1"/>
</dbReference>
<feature type="transmembrane region" description="Helical" evidence="7">
    <location>
        <begin position="325"/>
        <end position="346"/>
    </location>
</feature>
<keyword evidence="5 7" id="KW-1133">Transmembrane helix</keyword>
<feature type="transmembrane region" description="Helical" evidence="7">
    <location>
        <begin position="51"/>
        <end position="71"/>
    </location>
</feature>
<feature type="transmembrane region" description="Helical" evidence="7">
    <location>
        <begin position="91"/>
        <end position="113"/>
    </location>
</feature>
<gene>
    <name evidence="10" type="ORF">FYJ84_04595</name>
</gene>
<dbReference type="InterPro" id="IPR036640">
    <property type="entry name" value="ABC1_TM_sf"/>
</dbReference>
<dbReference type="GO" id="GO:0016887">
    <property type="term" value="F:ATP hydrolysis activity"/>
    <property type="evidence" value="ECO:0007669"/>
    <property type="project" value="InterPro"/>
</dbReference>
<evidence type="ECO:0000256" key="7">
    <source>
        <dbReference type="SAM" id="Phobius"/>
    </source>
</evidence>
<dbReference type="PROSITE" id="PS50893">
    <property type="entry name" value="ABC_TRANSPORTER_2"/>
    <property type="match status" value="1"/>
</dbReference>
<keyword evidence="11" id="KW-1185">Reference proteome</keyword>
<dbReference type="InterPro" id="IPR027417">
    <property type="entry name" value="P-loop_NTPase"/>
</dbReference>
<dbReference type="InterPro" id="IPR011527">
    <property type="entry name" value="ABC1_TM_dom"/>
</dbReference>
<dbReference type="InterPro" id="IPR039421">
    <property type="entry name" value="Type_1_exporter"/>
</dbReference>
<dbReference type="InterPro" id="IPR003439">
    <property type="entry name" value="ABC_transporter-like_ATP-bd"/>
</dbReference>
<dbReference type="Gene3D" id="3.40.50.300">
    <property type="entry name" value="P-loop containing nucleotide triphosphate hydrolases"/>
    <property type="match status" value="1"/>
</dbReference>
<feature type="domain" description="ABC transmembrane type-1" evidence="9">
    <location>
        <begin position="51"/>
        <end position="361"/>
    </location>
</feature>
<dbReference type="Proteomes" id="UP000433181">
    <property type="component" value="Unassembled WGS sequence"/>
</dbReference>
<evidence type="ECO:0000256" key="2">
    <source>
        <dbReference type="ARBA" id="ARBA00022692"/>
    </source>
</evidence>
<dbReference type="Pfam" id="PF00005">
    <property type="entry name" value="ABC_tran"/>
    <property type="match status" value="1"/>
</dbReference>
<dbReference type="SMART" id="SM00382">
    <property type="entry name" value="AAA"/>
    <property type="match status" value="1"/>
</dbReference>
<dbReference type="SUPFAM" id="SSF90123">
    <property type="entry name" value="ABC transporter transmembrane region"/>
    <property type="match status" value="1"/>
</dbReference>
<evidence type="ECO:0000256" key="4">
    <source>
        <dbReference type="ARBA" id="ARBA00022840"/>
    </source>
</evidence>
<evidence type="ECO:0000313" key="10">
    <source>
        <dbReference type="EMBL" id="MSU08267.1"/>
    </source>
</evidence>
<comment type="caution">
    <text evidence="10">The sequence shown here is derived from an EMBL/GenBank/DDBJ whole genome shotgun (WGS) entry which is preliminary data.</text>
</comment>
<keyword evidence="4 10" id="KW-0067">ATP-binding</keyword>
<proteinExistence type="predicted"/>
<dbReference type="EMBL" id="VUNR01000006">
    <property type="protein sequence ID" value="MSU08267.1"/>
    <property type="molecule type" value="Genomic_DNA"/>
</dbReference>
<keyword evidence="6 7" id="KW-0472">Membrane</keyword>
<dbReference type="InterPro" id="IPR003593">
    <property type="entry name" value="AAA+_ATPase"/>
</dbReference>
<feature type="transmembrane region" description="Helical" evidence="7">
    <location>
        <begin position="295"/>
        <end position="319"/>
    </location>
</feature>
<dbReference type="PROSITE" id="PS50929">
    <property type="entry name" value="ABC_TM1F"/>
    <property type="match status" value="1"/>
</dbReference>
<dbReference type="AlphaFoldDB" id="A0A6I2UBZ9"/>
<evidence type="ECO:0000259" key="8">
    <source>
        <dbReference type="PROSITE" id="PS50893"/>
    </source>
</evidence>
<sequence length="641" mass="69043">MCLRADCADLSGDGLLAFPGHYYGGRYRGEPLLMKKFLRFCYNQIPVRERAATLVAALFENGCILLAAYAAAMLIDGMAGERMLADAGWRYLLLLAAALAVQAVCGALGRYLLSGISERVRLSCRKRLHRLNWLSRGQGRQRQDMLNRGQGLQKQDMPNKEQGMQRQDMLDNAGLAAYCCQHVDALDEFFQKVVPLVLAGLIRLPLFLAVFLYLDAVSGLIAFVTMPVAPVMLYLLGRLAAGASAEQWDRQSELNRGFYELMQGVVTLKLFRRTAAALREMEDLARHHSESSLRVLRIAFLSAFAVELLTTLSIAVLAVGIGLRVLAGSLDFATGFLVLLLAPEFFMPVRSAGMAFHVLMNTRAALQELAEAEKIGTAALALAGAEGSGTASEMPAGADRSGTGSKMLAGAGESGNHALELPGGTFAVVTGSSGAGKTTLLRRMAGLLPPAGWQFLLAGYDLGALPEGTRQKIIGYVPQEPHVYAASLRDNLLLGRDFPDGELVRVLELAGLGSWYRRQAAAGGMEAKLGDGGISLSNGQRHRLGMARAMLGSPSVLLLDEVTAGLEPHEEGELLDMLRQWQGSGRVVVLATHRQQAVSRADRVIAVEAEPEIEKVEIEAEIEIEIESESGKVEGEVGPCL</sequence>
<dbReference type="PANTHER" id="PTHR24221">
    <property type="entry name" value="ATP-BINDING CASSETTE SUB-FAMILY B"/>
    <property type="match status" value="1"/>
</dbReference>
<keyword evidence="3" id="KW-0547">Nucleotide-binding</keyword>
<dbReference type="Pfam" id="PF00664">
    <property type="entry name" value="ABC_membrane"/>
    <property type="match status" value="1"/>
</dbReference>
<dbReference type="CDD" id="cd18584">
    <property type="entry name" value="ABC_6TM_AarD_CydD"/>
    <property type="match status" value="1"/>
</dbReference>
<evidence type="ECO:0000256" key="1">
    <source>
        <dbReference type="ARBA" id="ARBA00004651"/>
    </source>
</evidence>
<evidence type="ECO:0000259" key="9">
    <source>
        <dbReference type="PROSITE" id="PS50929"/>
    </source>
</evidence>